<gene>
    <name evidence="10" type="ORF">TGEB3V08_LOCUS10665</name>
</gene>
<dbReference type="InterPro" id="IPR001128">
    <property type="entry name" value="Cyt_P450"/>
</dbReference>
<evidence type="ECO:0000256" key="3">
    <source>
        <dbReference type="ARBA" id="ARBA00022617"/>
    </source>
</evidence>
<name>A0A7R9PRH3_TIMGE</name>
<keyword evidence="5 8" id="KW-0560">Oxidoreductase</keyword>
<evidence type="ECO:0000256" key="6">
    <source>
        <dbReference type="ARBA" id="ARBA00023004"/>
    </source>
</evidence>
<dbReference type="InterPro" id="IPR050479">
    <property type="entry name" value="CYP11_CYP27_families"/>
</dbReference>
<evidence type="ECO:0000256" key="4">
    <source>
        <dbReference type="ARBA" id="ARBA00022723"/>
    </source>
</evidence>
<dbReference type="GO" id="GO:0004497">
    <property type="term" value="F:monooxygenase activity"/>
    <property type="evidence" value="ECO:0007669"/>
    <property type="project" value="UniProtKB-KW"/>
</dbReference>
<proteinExistence type="inferred from homology"/>
<evidence type="ECO:0000256" key="8">
    <source>
        <dbReference type="RuleBase" id="RU000461"/>
    </source>
</evidence>
<dbReference type="InterPro" id="IPR017972">
    <property type="entry name" value="Cyt_P450_CS"/>
</dbReference>
<evidence type="ECO:0000256" key="1">
    <source>
        <dbReference type="ARBA" id="ARBA00001971"/>
    </source>
</evidence>
<feature type="compositionally biased region" description="Polar residues" evidence="9">
    <location>
        <begin position="34"/>
        <end position="43"/>
    </location>
</feature>
<keyword evidence="3 8" id="KW-0349">Heme</keyword>
<dbReference type="GO" id="GO:0020037">
    <property type="term" value="F:heme binding"/>
    <property type="evidence" value="ECO:0007669"/>
    <property type="project" value="InterPro"/>
</dbReference>
<organism evidence="10">
    <name type="scientific">Timema genevievae</name>
    <name type="common">Walking stick</name>
    <dbReference type="NCBI Taxonomy" id="629358"/>
    <lineage>
        <taxon>Eukaryota</taxon>
        <taxon>Metazoa</taxon>
        <taxon>Ecdysozoa</taxon>
        <taxon>Arthropoda</taxon>
        <taxon>Hexapoda</taxon>
        <taxon>Insecta</taxon>
        <taxon>Pterygota</taxon>
        <taxon>Neoptera</taxon>
        <taxon>Polyneoptera</taxon>
        <taxon>Phasmatodea</taxon>
        <taxon>Timematodea</taxon>
        <taxon>Timematoidea</taxon>
        <taxon>Timematidae</taxon>
        <taxon>Timema</taxon>
    </lineage>
</organism>
<sequence length="344" mass="39985">MYGMKQQHTELYMGLVASPQYKSTFQRTRRQDTNRGSQPQVGNPPSRKVGYGQENRGRRARHFFPGQCLRCAGQHQTRRCMVDQTKLYCTACDRRGHVEPVCLSEARHGRNTVRTHQRRHVDQLRQASESCQAGKHQYSLREQHMPVQLFLWEDTPVQQEPDRDQPPMLERHHEMIPQREKSSEPGQTSEEEIQEKSDNEYQDLYDEVKESADEEVVKPDKVQVNQLVVVTQNQVTCRLPEYFSEPDKFIPERWIKGHQMYKSTSPYLVLPFGHGPRTCIARRLAEQNMQALRGTLSEREKERVRQTETRHIQGCTAVAVTREIDGEVEEEGEAELISGDKTSQ</sequence>
<comment type="cofactor">
    <cofactor evidence="1">
        <name>heme</name>
        <dbReference type="ChEBI" id="CHEBI:30413"/>
    </cofactor>
</comment>
<evidence type="ECO:0000256" key="5">
    <source>
        <dbReference type="ARBA" id="ARBA00023002"/>
    </source>
</evidence>
<dbReference type="GO" id="GO:0016705">
    <property type="term" value="F:oxidoreductase activity, acting on paired donors, with incorporation or reduction of molecular oxygen"/>
    <property type="evidence" value="ECO:0007669"/>
    <property type="project" value="InterPro"/>
</dbReference>
<evidence type="ECO:0000256" key="9">
    <source>
        <dbReference type="SAM" id="MobiDB-lite"/>
    </source>
</evidence>
<evidence type="ECO:0000256" key="2">
    <source>
        <dbReference type="ARBA" id="ARBA00010617"/>
    </source>
</evidence>
<dbReference type="InterPro" id="IPR036396">
    <property type="entry name" value="Cyt_P450_sf"/>
</dbReference>
<dbReference type="PROSITE" id="PS00086">
    <property type="entry name" value="CYTOCHROME_P450"/>
    <property type="match status" value="1"/>
</dbReference>
<feature type="region of interest" description="Disordered" evidence="9">
    <location>
        <begin position="175"/>
        <end position="200"/>
    </location>
</feature>
<keyword evidence="4 8" id="KW-0479">Metal-binding</keyword>
<dbReference type="PANTHER" id="PTHR24279">
    <property type="entry name" value="CYTOCHROME P450"/>
    <property type="match status" value="1"/>
</dbReference>
<reference evidence="10" key="1">
    <citation type="submission" date="2020-11" db="EMBL/GenBank/DDBJ databases">
        <authorList>
            <person name="Tran Van P."/>
        </authorList>
    </citation>
    <scope>NUCLEOTIDE SEQUENCE</scope>
</reference>
<dbReference type="AlphaFoldDB" id="A0A7R9PRH3"/>
<evidence type="ECO:0000256" key="7">
    <source>
        <dbReference type="ARBA" id="ARBA00023033"/>
    </source>
</evidence>
<dbReference type="PANTHER" id="PTHR24279:SF120">
    <property type="entry name" value="CYTOCHROME P450"/>
    <property type="match status" value="1"/>
</dbReference>
<dbReference type="GO" id="GO:0005506">
    <property type="term" value="F:iron ion binding"/>
    <property type="evidence" value="ECO:0007669"/>
    <property type="project" value="InterPro"/>
</dbReference>
<dbReference type="EMBL" id="OE846603">
    <property type="protein sequence ID" value="CAD7610185.1"/>
    <property type="molecule type" value="Genomic_DNA"/>
</dbReference>
<dbReference type="Pfam" id="PF00067">
    <property type="entry name" value="p450"/>
    <property type="match status" value="1"/>
</dbReference>
<keyword evidence="7 8" id="KW-0503">Monooxygenase</keyword>
<comment type="similarity">
    <text evidence="2 8">Belongs to the cytochrome P450 family.</text>
</comment>
<dbReference type="Gene3D" id="1.10.630.10">
    <property type="entry name" value="Cytochrome P450"/>
    <property type="match status" value="1"/>
</dbReference>
<feature type="region of interest" description="Disordered" evidence="9">
    <location>
        <begin position="27"/>
        <end position="52"/>
    </location>
</feature>
<evidence type="ECO:0000313" key="10">
    <source>
        <dbReference type="EMBL" id="CAD7610185.1"/>
    </source>
</evidence>
<keyword evidence="6 8" id="KW-0408">Iron</keyword>
<dbReference type="SUPFAM" id="SSF48264">
    <property type="entry name" value="Cytochrome P450"/>
    <property type="match status" value="1"/>
</dbReference>
<accession>A0A7R9PRH3</accession>
<protein>
    <submittedName>
        <fullName evidence="10">Uncharacterized protein</fullName>
    </submittedName>
</protein>